<protein>
    <recommendedName>
        <fullName evidence="10">Major facilitator superfamily (MFS) profile domain-containing protein</fullName>
    </recommendedName>
</protein>
<keyword evidence="5 7" id="KW-0472">Membrane</keyword>
<evidence type="ECO:0000256" key="3">
    <source>
        <dbReference type="ARBA" id="ARBA00022692"/>
    </source>
</evidence>
<gene>
    <name evidence="8" type="ORF">D9757_004344</name>
</gene>
<evidence type="ECO:0000313" key="9">
    <source>
        <dbReference type="Proteomes" id="UP000518752"/>
    </source>
</evidence>
<evidence type="ECO:0008006" key="10">
    <source>
        <dbReference type="Google" id="ProtNLM"/>
    </source>
</evidence>
<dbReference type="InterPro" id="IPR036259">
    <property type="entry name" value="MFS_trans_sf"/>
</dbReference>
<dbReference type="GO" id="GO:0022857">
    <property type="term" value="F:transmembrane transporter activity"/>
    <property type="evidence" value="ECO:0007669"/>
    <property type="project" value="InterPro"/>
</dbReference>
<feature type="transmembrane region" description="Helical" evidence="7">
    <location>
        <begin position="108"/>
        <end position="125"/>
    </location>
</feature>
<feature type="transmembrane region" description="Helical" evidence="7">
    <location>
        <begin position="158"/>
        <end position="178"/>
    </location>
</feature>
<dbReference type="Pfam" id="PF00083">
    <property type="entry name" value="Sugar_tr"/>
    <property type="match status" value="1"/>
</dbReference>
<keyword evidence="4 7" id="KW-1133">Transmembrane helix</keyword>
<organism evidence="8 9">
    <name type="scientific">Collybiopsis confluens</name>
    <dbReference type="NCBI Taxonomy" id="2823264"/>
    <lineage>
        <taxon>Eukaryota</taxon>
        <taxon>Fungi</taxon>
        <taxon>Dikarya</taxon>
        <taxon>Basidiomycota</taxon>
        <taxon>Agaricomycotina</taxon>
        <taxon>Agaricomycetes</taxon>
        <taxon>Agaricomycetidae</taxon>
        <taxon>Agaricales</taxon>
        <taxon>Marasmiineae</taxon>
        <taxon>Omphalotaceae</taxon>
        <taxon>Collybiopsis</taxon>
    </lineage>
</organism>
<evidence type="ECO:0000256" key="7">
    <source>
        <dbReference type="SAM" id="Phobius"/>
    </source>
</evidence>
<proteinExistence type="predicted"/>
<dbReference type="Gene3D" id="1.20.1250.20">
    <property type="entry name" value="MFS general substrate transporter like domains"/>
    <property type="match status" value="1"/>
</dbReference>
<dbReference type="InterPro" id="IPR050814">
    <property type="entry name" value="Myo-inositol_Transporter"/>
</dbReference>
<evidence type="ECO:0000256" key="2">
    <source>
        <dbReference type="ARBA" id="ARBA00022448"/>
    </source>
</evidence>
<dbReference type="PANTHER" id="PTHR48020">
    <property type="entry name" value="PROTON MYO-INOSITOL COTRANSPORTER"/>
    <property type="match status" value="1"/>
</dbReference>
<evidence type="ECO:0000256" key="6">
    <source>
        <dbReference type="SAM" id="MobiDB-lite"/>
    </source>
</evidence>
<keyword evidence="2" id="KW-0813">Transport</keyword>
<keyword evidence="9" id="KW-1185">Reference proteome</keyword>
<comment type="subcellular location">
    <subcellularLocation>
        <location evidence="1">Membrane</location>
    </subcellularLocation>
</comment>
<feature type="region of interest" description="Disordered" evidence="6">
    <location>
        <begin position="1"/>
        <end position="26"/>
    </location>
</feature>
<evidence type="ECO:0000256" key="5">
    <source>
        <dbReference type="ARBA" id="ARBA00023136"/>
    </source>
</evidence>
<dbReference type="PANTHER" id="PTHR48020:SF25">
    <property type="entry name" value="SUGAR TRANSPORTER, PUTATIVE (AFU_ORTHOLOGUE AFUA_7G05830)-RELATED"/>
    <property type="match status" value="1"/>
</dbReference>
<keyword evidence="3 7" id="KW-0812">Transmembrane</keyword>
<dbReference type="SUPFAM" id="SSF103473">
    <property type="entry name" value="MFS general substrate transporter"/>
    <property type="match status" value="1"/>
</dbReference>
<sequence>MSALQEKPWTEKRDNGSLNERANSHDDSFRDLSAKLANPLTHISHDQLVEDAKVFAQTHGLEDLVAEFQKGALVAQDPSNFENLTQLDEEDKRHLRRELTHKWDQPKMLYYLVILCSMAAAVQGMDETVTNGANLFFAPQFGLDINDPDKNKAANNQWLLGLVNSAPYLCCAVLGCWLTDPLNRVFGRRGTIFITALLSFLACIWQGVTNSWEHLFVARFVLGLAQVGFSGVPQLARLFDPFFLSLRAVKFRYSQQNVPRQLSVELS</sequence>
<name>A0A8H5HUL2_9AGAR</name>
<comment type="caution">
    <text evidence="8">The sequence shown here is derived from an EMBL/GenBank/DDBJ whole genome shotgun (WGS) entry which is preliminary data.</text>
</comment>
<dbReference type="EMBL" id="JAACJN010000022">
    <property type="protein sequence ID" value="KAF5389505.1"/>
    <property type="molecule type" value="Genomic_DNA"/>
</dbReference>
<feature type="transmembrane region" description="Helical" evidence="7">
    <location>
        <begin position="190"/>
        <end position="208"/>
    </location>
</feature>
<evidence type="ECO:0000256" key="1">
    <source>
        <dbReference type="ARBA" id="ARBA00004370"/>
    </source>
</evidence>
<dbReference type="Proteomes" id="UP000518752">
    <property type="component" value="Unassembled WGS sequence"/>
</dbReference>
<dbReference type="GO" id="GO:0016020">
    <property type="term" value="C:membrane"/>
    <property type="evidence" value="ECO:0007669"/>
    <property type="project" value="UniProtKB-SubCell"/>
</dbReference>
<dbReference type="AlphaFoldDB" id="A0A8H5HUL2"/>
<evidence type="ECO:0000313" key="8">
    <source>
        <dbReference type="EMBL" id="KAF5389505.1"/>
    </source>
</evidence>
<reference evidence="8 9" key="1">
    <citation type="journal article" date="2020" name="ISME J.">
        <title>Uncovering the hidden diversity of litter-decomposition mechanisms in mushroom-forming fungi.</title>
        <authorList>
            <person name="Floudas D."/>
            <person name="Bentzer J."/>
            <person name="Ahren D."/>
            <person name="Johansson T."/>
            <person name="Persson P."/>
            <person name="Tunlid A."/>
        </authorList>
    </citation>
    <scope>NUCLEOTIDE SEQUENCE [LARGE SCALE GENOMIC DNA]</scope>
    <source>
        <strain evidence="8 9">CBS 406.79</strain>
    </source>
</reference>
<evidence type="ECO:0000256" key="4">
    <source>
        <dbReference type="ARBA" id="ARBA00022989"/>
    </source>
</evidence>
<dbReference type="InterPro" id="IPR005828">
    <property type="entry name" value="MFS_sugar_transport-like"/>
</dbReference>
<dbReference type="OrthoDB" id="3008365at2759"/>
<accession>A0A8H5HUL2</accession>